<comment type="caution">
    <text evidence="1">The sequence shown here is derived from an EMBL/GenBank/DDBJ whole genome shotgun (WGS) entry which is preliminary data.</text>
</comment>
<evidence type="ECO:0000313" key="2">
    <source>
        <dbReference type="Proteomes" id="UP000734854"/>
    </source>
</evidence>
<organism evidence="1 2">
    <name type="scientific">Zingiber officinale</name>
    <name type="common">Ginger</name>
    <name type="synonym">Amomum zingiber</name>
    <dbReference type="NCBI Taxonomy" id="94328"/>
    <lineage>
        <taxon>Eukaryota</taxon>
        <taxon>Viridiplantae</taxon>
        <taxon>Streptophyta</taxon>
        <taxon>Embryophyta</taxon>
        <taxon>Tracheophyta</taxon>
        <taxon>Spermatophyta</taxon>
        <taxon>Magnoliopsida</taxon>
        <taxon>Liliopsida</taxon>
        <taxon>Zingiberales</taxon>
        <taxon>Zingiberaceae</taxon>
        <taxon>Zingiber</taxon>
    </lineage>
</organism>
<dbReference type="EMBL" id="JACMSC010000004">
    <property type="protein sequence ID" value="KAG6525723.1"/>
    <property type="molecule type" value="Genomic_DNA"/>
</dbReference>
<keyword evidence="2" id="KW-1185">Reference proteome</keyword>
<proteinExistence type="predicted"/>
<dbReference type="Proteomes" id="UP000734854">
    <property type="component" value="Unassembled WGS sequence"/>
</dbReference>
<accession>A0A8J5I0N7</accession>
<name>A0A8J5I0N7_ZINOF</name>
<protein>
    <submittedName>
        <fullName evidence="1">Uncharacterized protein</fullName>
    </submittedName>
</protein>
<sequence length="148" mass="17410">MEVVLYEQENQVEGHRVTAEDNFMLQQTDNALYAKRKVVEGILSLAEVQSKLLCMILEAFDENYMVMRDFLMIDSGLYKEMTRINTLNFSSSEINLFLFVNLQSSDQVERLSQCFDKLMADVTRSLESKNRDKFTQNLTIFRHEFRVK</sequence>
<reference evidence="1 2" key="1">
    <citation type="submission" date="2020-08" db="EMBL/GenBank/DDBJ databases">
        <title>Plant Genome Project.</title>
        <authorList>
            <person name="Zhang R.-G."/>
        </authorList>
    </citation>
    <scope>NUCLEOTIDE SEQUENCE [LARGE SCALE GENOMIC DNA]</scope>
    <source>
        <tissue evidence="1">Rhizome</tissue>
    </source>
</reference>
<evidence type="ECO:0000313" key="1">
    <source>
        <dbReference type="EMBL" id="KAG6525723.1"/>
    </source>
</evidence>
<gene>
    <name evidence="1" type="ORF">ZIOFF_015690</name>
</gene>
<dbReference type="AlphaFoldDB" id="A0A8J5I0N7"/>